<proteinExistence type="predicted"/>
<sequence>MQSLASGGKATVATSLLDLVDAVCCQSSRRHSWPLRPMTGHWSRIWRKP</sequence>
<evidence type="ECO:0000313" key="1">
    <source>
        <dbReference type="EMBL" id="RKT45615.1"/>
    </source>
</evidence>
<accession>A0A495VAY3</accession>
<dbReference type="AlphaFoldDB" id="A0A495VAY3"/>
<dbReference type="EMBL" id="RBXL01000001">
    <property type="protein sequence ID" value="RKT45615.1"/>
    <property type="molecule type" value="Genomic_DNA"/>
</dbReference>
<evidence type="ECO:0000313" key="2">
    <source>
        <dbReference type="Proteomes" id="UP000274556"/>
    </source>
</evidence>
<comment type="caution">
    <text evidence="1">The sequence shown here is derived from an EMBL/GenBank/DDBJ whole genome shotgun (WGS) entry which is preliminary data.</text>
</comment>
<name>A0A495VAY3_9GAMM</name>
<keyword evidence="2" id="KW-1185">Reference proteome</keyword>
<protein>
    <submittedName>
        <fullName evidence="1">Uncharacterized protein</fullName>
    </submittedName>
</protein>
<gene>
    <name evidence="1" type="ORF">BDD21_3083</name>
</gene>
<dbReference type="Proteomes" id="UP000274556">
    <property type="component" value="Unassembled WGS sequence"/>
</dbReference>
<reference evidence="1 2" key="1">
    <citation type="submission" date="2018-10" db="EMBL/GenBank/DDBJ databases">
        <title>Genomic Encyclopedia of Archaeal and Bacterial Type Strains, Phase II (KMG-II): from individual species to whole genera.</title>
        <authorList>
            <person name="Goeker M."/>
        </authorList>
    </citation>
    <scope>NUCLEOTIDE SEQUENCE [LARGE SCALE GENOMIC DNA]</scope>
    <source>
        <strain evidence="1 2">DSM 235</strain>
    </source>
</reference>
<organism evidence="1 2">
    <name type="scientific">Thiocapsa rosea</name>
    <dbReference type="NCBI Taxonomy" id="69360"/>
    <lineage>
        <taxon>Bacteria</taxon>
        <taxon>Pseudomonadati</taxon>
        <taxon>Pseudomonadota</taxon>
        <taxon>Gammaproteobacteria</taxon>
        <taxon>Chromatiales</taxon>
        <taxon>Chromatiaceae</taxon>
        <taxon>Thiocapsa</taxon>
    </lineage>
</organism>